<organism evidence="2">
    <name type="scientific">marine sediment metagenome</name>
    <dbReference type="NCBI Taxonomy" id="412755"/>
    <lineage>
        <taxon>unclassified sequences</taxon>
        <taxon>metagenomes</taxon>
        <taxon>ecological metagenomes</taxon>
    </lineage>
</organism>
<feature type="non-terminal residue" evidence="2">
    <location>
        <position position="327"/>
    </location>
</feature>
<dbReference type="InterPro" id="IPR002826">
    <property type="entry name" value="MptE-like"/>
</dbReference>
<evidence type="ECO:0000313" key="2">
    <source>
        <dbReference type="EMBL" id="KKL52290.1"/>
    </source>
</evidence>
<sequence>MAEQTPSISIDDAVRLKATKYNDATSKRHMANEMRFSFYNHTNIIKAFGYMWTGEEKGWIRDPSIKDPRARDLKDAPKVKDKPILIIGSGATLDEAWPLIKKWEGAIMVSSSQATTAVYHGKEPDYIVALDPDTPPSEFQADTWEGRKSVMIIHPGVMPETFDFWKGPLYLFRKMQPQTPFYANAQKIGYQTLGIKENGRYANEKVETLVTTEIPMLACVIAAQICIARQMGYNRQFLIGADLSFVDDRDRFVRWDYINNKWQNTDIGNHENNEKDPSLMIGNLKSTQMMVFYAHQIMTAWRITQADIINTNNQGLMTTFPYCPIEE</sequence>
<dbReference type="EMBL" id="LAZR01031949">
    <property type="protein sequence ID" value="KKL52290.1"/>
    <property type="molecule type" value="Genomic_DNA"/>
</dbReference>
<feature type="domain" description="6-hydroxymethylpterin diphosphokinase MptE-like" evidence="1">
    <location>
        <begin position="66"/>
        <end position="247"/>
    </location>
</feature>
<comment type="caution">
    <text evidence="2">The sequence shown here is derived from an EMBL/GenBank/DDBJ whole genome shotgun (WGS) entry which is preliminary data.</text>
</comment>
<dbReference type="AlphaFoldDB" id="A0A0F9F505"/>
<reference evidence="2" key="1">
    <citation type="journal article" date="2015" name="Nature">
        <title>Complex archaea that bridge the gap between prokaryotes and eukaryotes.</title>
        <authorList>
            <person name="Spang A."/>
            <person name="Saw J.H."/>
            <person name="Jorgensen S.L."/>
            <person name="Zaremba-Niedzwiedzka K."/>
            <person name="Martijn J."/>
            <person name="Lind A.E."/>
            <person name="van Eijk R."/>
            <person name="Schleper C."/>
            <person name="Guy L."/>
            <person name="Ettema T.J."/>
        </authorList>
    </citation>
    <scope>NUCLEOTIDE SEQUENCE</scope>
</reference>
<dbReference type="Pfam" id="PF01973">
    <property type="entry name" value="MptE-like"/>
    <property type="match status" value="1"/>
</dbReference>
<accession>A0A0F9F505</accession>
<evidence type="ECO:0000259" key="1">
    <source>
        <dbReference type="Pfam" id="PF01973"/>
    </source>
</evidence>
<name>A0A0F9F505_9ZZZZ</name>
<proteinExistence type="predicted"/>
<protein>
    <recommendedName>
        <fullName evidence="1">6-hydroxymethylpterin diphosphokinase MptE-like domain-containing protein</fullName>
    </recommendedName>
</protein>
<gene>
    <name evidence="2" type="ORF">LCGC14_2286980</name>
</gene>